<accession>A0A316ALC9</accession>
<reference evidence="1 2" key="1">
    <citation type="submission" date="2018-03" db="EMBL/GenBank/DDBJ databases">
        <title>Genomic Encyclopedia of Archaeal and Bacterial Type Strains, Phase II (KMG-II): from individual species to whole genera.</title>
        <authorList>
            <person name="Goeker M."/>
        </authorList>
    </citation>
    <scope>NUCLEOTIDE SEQUENCE [LARGE SCALE GENOMIC DNA]</scope>
    <source>
        <strain evidence="1 2">DSM 100346</strain>
    </source>
</reference>
<evidence type="ECO:0000313" key="2">
    <source>
        <dbReference type="Proteomes" id="UP000245880"/>
    </source>
</evidence>
<name>A0A316ALC9_9BACT</name>
<comment type="caution">
    <text evidence="1">The sequence shown here is derived from an EMBL/GenBank/DDBJ whole genome shotgun (WGS) entry which is preliminary data.</text>
</comment>
<protein>
    <submittedName>
        <fullName evidence="1">Uncharacterized protein</fullName>
    </submittedName>
</protein>
<gene>
    <name evidence="1" type="ORF">CLV98_104245</name>
</gene>
<dbReference type="EMBL" id="QGDT01000004">
    <property type="protein sequence ID" value="PWJ58386.1"/>
    <property type="molecule type" value="Genomic_DNA"/>
</dbReference>
<proteinExistence type="predicted"/>
<dbReference type="Proteomes" id="UP000245880">
    <property type="component" value="Unassembled WGS sequence"/>
</dbReference>
<organism evidence="1 2">
    <name type="scientific">Dyadobacter jejuensis</name>
    <dbReference type="NCBI Taxonomy" id="1082580"/>
    <lineage>
        <taxon>Bacteria</taxon>
        <taxon>Pseudomonadati</taxon>
        <taxon>Bacteroidota</taxon>
        <taxon>Cytophagia</taxon>
        <taxon>Cytophagales</taxon>
        <taxon>Spirosomataceae</taxon>
        <taxon>Dyadobacter</taxon>
    </lineage>
</organism>
<evidence type="ECO:0000313" key="1">
    <source>
        <dbReference type="EMBL" id="PWJ58386.1"/>
    </source>
</evidence>
<keyword evidence="2" id="KW-1185">Reference proteome</keyword>
<dbReference type="AlphaFoldDB" id="A0A316ALC9"/>
<sequence>MPESVGIMYDGLAQRVPLHTELIMETSVHLQIVRLMTLATF</sequence>